<feature type="compositionally biased region" description="Low complexity" evidence="1">
    <location>
        <begin position="24"/>
        <end position="44"/>
    </location>
</feature>
<feature type="region of interest" description="Disordered" evidence="1">
    <location>
        <begin position="1"/>
        <end position="85"/>
    </location>
</feature>
<dbReference type="AlphaFoldDB" id="A0A0U0QTG3"/>
<organism evidence="2 3">
    <name type="scientific">Mycobacterium tuberculosis</name>
    <dbReference type="NCBI Taxonomy" id="1773"/>
    <lineage>
        <taxon>Bacteria</taxon>
        <taxon>Bacillati</taxon>
        <taxon>Actinomycetota</taxon>
        <taxon>Actinomycetes</taxon>
        <taxon>Mycobacteriales</taxon>
        <taxon>Mycobacteriaceae</taxon>
        <taxon>Mycobacterium</taxon>
        <taxon>Mycobacterium tuberculosis complex</taxon>
    </lineage>
</organism>
<gene>
    <name evidence="2" type="ORF">ERS007703_01221</name>
</gene>
<sequence>MGTVTPLLAPSWLTAEPRTTARMRLPSRTASSSRLSTTTAAPSPRTYPSADASNVLHRPSGDSIPHREQAMLGPGLSKRLVPPTNAISLSRPRRLWHARCTATNDDEQAVSMTTAGPRAPRM</sequence>
<evidence type="ECO:0000313" key="3">
    <source>
        <dbReference type="Proteomes" id="UP000038802"/>
    </source>
</evidence>
<reference evidence="3" key="1">
    <citation type="submission" date="2015-03" db="EMBL/GenBank/DDBJ databases">
        <authorList>
            <consortium name="Pathogen Informatics"/>
        </authorList>
    </citation>
    <scope>NUCLEOTIDE SEQUENCE [LARGE SCALE GENOMIC DNA]</scope>
    <source>
        <strain evidence="3">K00500041</strain>
    </source>
</reference>
<dbReference type="EMBL" id="CSAE01000097">
    <property type="protein sequence ID" value="COV36035.1"/>
    <property type="molecule type" value="Genomic_DNA"/>
</dbReference>
<evidence type="ECO:0000256" key="1">
    <source>
        <dbReference type="SAM" id="MobiDB-lite"/>
    </source>
</evidence>
<evidence type="ECO:0000313" key="2">
    <source>
        <dbReference type="EMBL" id="COV36035.1"/>
    </source>
</evidence>
<name>A0A0U0QTG3_MYCTX</name>
<protein>
    <submittedName>
        <fullName evidence="2">Uncharacterized protein</fullName>
    </submittedName>
</protein>
<proteinExistence type="predicted"/>
<accession>A0A0U0QTG3</accession>
<dbReference type="Proteomes" id="UP000038802">
    <property type="component" value="Unassembled WGS sequence"/>
</dbReference>